<evidence type="ECO:0008006" key="10">
    <source>
        <dbReference type="Google" id="ProtNLM"/>
    </source>
</evidence>
<proteinExistence type="inferred from homology"/>
<evidence type="ECO:0000256" key="3">
    <source>
        <dbReference type="ARBA" id="ARBA00022801"/>
    </source>
</evidence>
<evidence type="ECO:0000256" key="1">
    <source>
        <dbReference type="ARBA" id="ARBA00022670"/>
    </source>
</evidence>
<dbReference type="GO" id="GO:0008237">
    <property type="term" value="F:metallopeptidase activity"/>
    <property type="evidence" value="ECO:0007669"/>
    <property type="project" value="UniProtKB-KW"/>
</dbReference>
<dbReference type="PIRSF" id="PIRSF026671">
    <property type="entry name" value="AA_dipeptidase"/>
    <property type="match status" value="1"/>
</dbReference>
<dbReference type="EMBL" id="UINC01133896">
    <property type="protein sequence ID" value="SVD17102.1"/>
    <property type="molecule type" value="Genomic_DNA"/>
</dbReference>
<keyword evidence="7" id="KW-0961">Cell wall biogenesis/degradation</keyword>
<keyword evidence="8" id="KW-0812">Transmembrane</keyword>
<evidence type="ECO:0000256" key="2">
    <source>
        <dbReference type="ARBA" id="ARBA00022723"/>
    </source>
</evidence>
<dbReference type="InterPro" id="IPR000755">
    <property type="entry name" value="A_A_dipeptidase"/>
</dbReference>
<dbReference type="GO" id="GO:0006508">
    <property type="term" value="P:proteolysis"/>
    <property type="evidence" value="ECO:0007669"/>
    <property type="project" value="UniProtKB-KW"/>
</dbReference>
<evidence type="ECO:0000256" key="8">
    <source>
        <dbReference type="SAM" id="Phobius"/>
    </source>
</evidence>
<dbReference type="Gene3D" id="3.30.1380.10">
    <property type="match status" value="1"/>
</dbReference>
<keyword evidence="1" id="KW-0645">Protease</keyword>
<feature type="transmembrane region" description="Helical" evidence="8">
    <location>
        <begin position="6"/>
        <end position="27"/>
    </location>
</feature>
<keyword evidence="5" id="KW-0224">Dipeptidase</keyword>
<dbReference type="PANTHER" id="PTHR43126:SF1">
    <property type="entry name" value="D-ALANYL-D-ALANINE DIPEPTIDASE"/>
    <property type="match status" value="1"/>
</dbReference>
<organism evidence="9">
    <name type="scientific">marine metagenome</name>
    <dbReference type="NCBI Taxonomy" id="408172"/>
    <lineage>
        <taxon>unclassified sequences</taxon>
        <taxon>metagenomes</taxon>
        <taxon>ecological metagenomes</taxon>
    </lineage>
</organism>
<dbReference type="GO" id="GO:0046872">
    <property type="term" value="F:metal ion binding"/>
    <property type="evidence" value="ECO:0007669"/>
    <property type="project" value="UniProtKB-KW"/>
</dbReference>
<dbReference type="SUPFAM" id="SSF55166">
    <property type="entry name" value="Hedgehog/DD-peptidase"/>
    <property type="match status" value="1"/>
</dbReference>
<gene>
    <name evidence="9" type="ORF">METZ01_LOCUS369956</name>
</gene>
<protein>
    <recommendedName>
        <fullName evidence="10">Peptidase M15B domain-containing protein</fullName>
    </recommendedName>
</protein>
<reference evidence="9" key="1">
    <citation type="submission" date="2018-05" db="EMBL/GenBank/DDBJ databases">
        <authorList>
            <person name="Lanie J.A."/>
            <person name="Ng W.-L."/>
            <person name="Kazmierczak K.M."/>
            <person name="Andrzejewski T.M."/>
            <person name="Davidsen T.M."/>
            <person name="Wayne K.J."/>
            <person name="Tettelin H."/>
            <person name="Glass J.I."/>
            <person name="Rusch D."/>
            <person name="Podicherti R."/>
            <person name="Tsui H.-C.T."/>
            <person name="Winkler M.E."/>
        </authorList>
    </citation>
    <scope>NUCLEOTIDE SEQUENCE</scope>
</reference>
<keyword evidence="8" id="KW-0472">Membrane</keyword>
<evidence type="ECO:0000256" key="6">
    <source>
        <dbReference type="ARBA" id="ARBA00023049"/>
    </source>
</evidence>
<keyword evidence="2" id="KW-0479">Metal-binding</keyword>
<keyword evidence="6" id="KW-0482">Metalloprotease</keyword>
<dbReference type="GO" id="GO:0016805">
    <property type="term" value="F:dipeptidase activity"/>
    <property type="evidence" value="ECO:0007669"/>
    <property type="project" value="UniProtKB-KW"/>
</dbReference>
<evidence type="ECO:0000256" key="4">
    <source>
        <dbReference type="ARBA" id="ARBA00022833"/>
    </source>
</evidence>
<dbReference type="GO" id="GO:0071555">
    <property type="term" value="P:cell wall organization"/>
    <property type="evidence" value="ECO:0007669"/>
    <property type="project" value="UniProtKB-KW"/>
</dbReference>
<dbReference type="PANTHER" id="PTHR43126">
    <property type="entry name" value="D-ALANYL-D-ALANINE DIPEPTIDASE"/>
    <property type="match status" value="1"/>
</dbReference>
<dbReference type="Pfam" id="PF01427">
    <property type="entry name" value="Peptidase_M15"/>
    <property type="match status" value="1"/>
</dbReference>
<keyword evidence="4" id="KW-0862">Zinc</keyword>
<dbReference type="AlphaFoldDB" id="A0A382T5M4"/>
<evidence type="ECO:0000313" key="9">
    <source>
        <dbReference type="EMBL" id="SVD17102.1"/>
    </source>
</evidence>
<dbReference type="CDD" id="cd14817">
    <property type="entry name" value="D-Ala-D-Ala_dipeptidase_VanX"/>
    <property type="match status" value="1"/>
</dbReference>
<dbReference type="HAMAP" id="MF_01924">
    <property type="entry name" value="A_A_dipeptidase"/>
    <property type="match status" value="1"/>
</dbReference>
<evidence type="ECO:0000256" key="7">
    <source>
        <dbReference type="ARBA" id="ARBA00023316"/>
    </source>
</evidence>
<accession>A0A382T5M4</accession>
<keyword evidence="3" id="KW-0378">Hydrolase</keyword>
<keyword evidence="8" id="KW-1133">Transmembrane helix</keyword>
<dbReference type="InterPro" id="IPR009045">
    <property type="entry name" value="Zn_M74/Hedgehog-like"/>
</dbReference>
<evidence type="ECO:0000256" key="5">
    <source>
        <dbReference type="ARBA" id="ARBA00022997"/>
    </source>
</evidence>
<sequence>MLSKYFYIFFFFCIVCCSKLPSGFVYINDIDESIKIDLRYFTTNNFTGHIIEGYKSNRAIISYDAAKSLVQVQNELRKRNLSLKIFDAYRPQRSVNYFINWSKDLSDTINKIIYYPKINKSQLFPMGYIAERSGHSRGSTVDLTIVNNKTNKELDMGTPYDFFGPESSTDFSNITDKQRSNRILLLEVMTENGFKNYPKEWWHYTLELEPFNYYFNFVID</sequence>
<name>A0A382T5M4_9ZZZZ</name>